<comment type="caution">
    <text evidence="1">The sequence shown here is derived from an EMBL/GenBank/DDBJ whole genome shotgun (WGS) entry which is preliminary data.</text>
</comment>
<reference evidence="1 2" key="1">
    <citation type="submission" date="2016-01" db="EMBL/GenBank/DDBJ databases">
        <authorList>
            <person name="Mitreva M."/>
            <person name="Pepin K.H."/>
            <person name="Mihindukulasuriya K.A."/>
            <person name="Fulton R."/>
            <person name="Fronick C."/>
            <person name="O'Laughlin M."/>
            <person name="Miner T."/>
            <person name="Herter B."/>
            <person name="Rosa B.A."/>
            <person name="Cordes M."/>
            <person name="Tomlinson C."/>
            <person name="Wollam A."/>
            <person name="Palsikar V.B."/>
            <person name="Mardis E.R."/>
            <person name="Wilson R.K."/>
        </authorList>
    </citation>
    <scope>NUCLEOTIDE SEQUENCE [LARGE SCALE GENOMIC DNA]</scope>
    <source>
        <strain evidence="1 2">DNF00696</strain>
    </source>
</reference>
<accession>A0AB34WYR5</accession>
<evidence type="ECO:0000313" key="1">
    <source>
        <dbReference type="EMBL" id="KXB80218.1"/>
    </source>
</evidence>
<sequence length="43" mass="4910">MWPEAAIAARSTRDRSGDLFVGNVRLLFRGRDNLPRENYLSTS</sequence>
<gene>
    <name evidence="1" type="ORF">HMPREF1862_01442</name>
</gene>
<name>A0AB34WYR5_9ACTO</name>
<evidence type="ECO:0000313" key="2">
    <source>
        <dbReference type="Proteomes" id="UP000070572"/>
    </source>
</evidence>
<proteinExistence type="predicted"/>
<dbReference type="Proteomes" id="UP000070572">
    <property type="component" value="Unassembled WGS sequence"/>
</dbReference>
<protein>
    <submittedName>
        <fullName evidence="1">Uncharacterized protein</fullName>
    </submittedName>
</protein>
<organism evidence="1 2">
    <name type="scientific">Varibaculum cambriense</name>
    <dbReference type="NCBI Taxonomy" id="184870"/>
    <lineage>
        <taxon>Bacteria</taxon>
        <taxon>Bacillati</taxon>
        <taxon>Actinomycetota</taxon>
        <taxon>Actinomycetes</taxon>
        <taxon>Actinomycetales</taxon>
        <taxon>Actinomycetaceae</taxon>
        <taxon>Varibaculum</taxon>
    </lineage>
</organism>
<dbReference type="AlphaFoldDB" id="A0AB34WYR5"/>
<dbReference type="EMBL" id="LSDN01000018">
    <property type="protein sequence ID" value="KXB80218.1"/>
    <property type="molecule type" value="Genomic_DNA"/>
</dbReference>